<gene>
    <name evidence="8" type="ORF">K8V05_17365</name>
</gene>
<feature type="domain" description="RagB/SusD" evidence="6">
    <location>
        <begin position="347"/>
        <end position="647"/>
    </location>
</feature>
<comment type="caution">
    <text evidence="8">The sequence shown here is derived from an EMBL/GenBank/DDBJ whole genome shotgun (WGS) entry which is preliminary data.</text>
</comment>
<dbReference type="AlphaFoldDB" id="A0A921H6N8"/>
<dbReference type="InterPro" id="IPR012944">
    <property type="entry name" value="SusD_RagB_dom"/>
</dbReference>
<reference evidence="8" key="1">
    <citation type="journal article" date="2021" name="PeerJ">
        <title>Extensive microbial diversity within the chicken gut microbiome revealed by metagenomics and culture.</title>
        <authorList>
            <person name="Gilroy R."/>
            <person name="Ravi A."/>
            <person name="Getino M."/>
            <person name="Pursley I."/>
            <person name="Horton D.L."/>
            <person name="Alikhan N.F."/>
            <person name="Baker D."/>
            <person name="Gharbi K."/>
            <person name="Hall N."/>
            <person name="Watson M."/>
            <person name="Adriaenssens E.M."/>
            <person name="Foster-Nyarko E."/>
            <person name="Jarju S."/>
            <person name="Secka A."/>
            <person name="Antonio M."/>
            <person name="Oren A."/>
            <person name="Chaudhuri R.R."/>
            <person name="La Ragione R."/>
            <person name="Hildebrand F."/>
            <person name="Pallen M.J."/>
        </authorList>
    </citation>
    <scope>NUCLEOTIDE SEQUENCE</scope>
    <source>
        <strain evidence="8">6966</strain>
    </source>
</reference>
<dbReference type="Proteomes" id="UP000742098">
    <property type="component" value="Unassembled WGS sequence"/>
</dbReference>
<organism evidence="8 9">
    <name type="scientific">Butyricimonas virosa</name>
    <dbReference type="NCBI Taxonomy" id="544645"/>
    <lineage>
        <taxon>Bacteria</taxon>
        <taxon>Pseudomonadati</taxon>
        <taxon>Bacteroidota</taxon>
        <taxon>Bacteroidia</taxon>
        <taxon>Bacteroidales</taxon>
        <taxon>Odoribacteraceae</taxon>
        <taxon>Butyricimonas</taxon>
    </lineage>
</organism>
<evidence type="ECO:0000256" key="5">
    <source>
        <dbReference type="ARBA" id="ARBA00023237"/>
    </source>
</evidence>
<reference evidence="8" key="2">
    <citation type="submission" date="2021-09" db="EMBL/GenBank/DDBJ databases">
        <authorList>
            <person name="Gilroy R."/>
        </authorList>
    </citation>
    <scope>NUCLEOTIDE SEQUENCE</scope>
    <source>
        <strain evidence="8">6966</strain>
    </source>
</reference>
<keyword evidence="5" id="KW-0998">Cell outer membrane</keyword>
<keyword evidence="3" id="KW-0732">Signal</keyword>
<evidence type="ECO:0000259" key="6">
    <source>
        <dbReference type="Pfam" id="PF07980"/>
    </source>
</evidence>
<dbReference type="EMBL" id="DYVS01000333">
    <property type="protein sequence ID" value="HJF72522.1"/>
    <property type="molecule type" value="Genomic_DNA"/>
</dbReference>
<evidence type="ECO:0000259" key="7">
    <source>
        <dbReference type="Pfam" id="PF14322"/>
    </source>
</evidence>
<name>A0A921H6N8_9BACT</name>
<evidence type="ECO:0000256" key="3">
    <source>
        <dbReference type="ARBA" id="ARBA00022729"/>
    </source>
</evidence>
<dbReference type="SUPFAM" id="SSF48452">
    <property type="entry name" value="TPR-like"/>
    <property type="match status" value="1"/>
</dbReference>
<evidence type="ECO:0000256" key="4">
    <source>
        <dbReference type="ARBA" id="ARBA00023136"/>
    </source>
</evidence>
<dbReference type="Pfam" id="PF14322">
    <property type="entry name" value="SusD-like_3"/>
    <property type="match status" value="1"/>
</dbReference>
<dbReference type="GO" id="GO:0009279">
    <property type="term" value="C:cell outer membrane"/>
    <property type="evidence" value="ECO:0007669"/>
    <property type="project" value="UniProtKB-SubCell"/>
</dbReference>
<dbReference type="Gene3D" id="1.25.40.390">
    <property type="match status" value="1"/>
</dbReference>
<comment type="subcellular location">
    <subcellularLocation>
        <location evidence="1">Cell outer membrane</location>
    </subcellularLocation>
</comment>
<evidence type="ECO:0000313" key="9">
    <source>
        <dbReference type="Proteomes" id="UP000742098"/>
    </source>
</evidence>
<accession>A0A921H6N8</accession>
<evidence type="ECO:0000256" key="2">
    <source>
        <dbReference type="ARBA" id="ARBA00006275"/>
    </source>
</evidence>
<dbReference type="Pfam" id="PF07980">
    <property type="entry name" value="SusD_RagB"/>
    <property type="match status" value="1"/>
</dbReference>
<dbReference type="InterPro" id="IPR011990">
    <property type="entry name" value="TPR-like_helical_dom_sf"/>
</dbReference>
<keyword evidence="4" id="KW-0472">Membrane</keyword>
<feature type="domain" description="SusD-like N-terminal" evidence="7">
    <location>
        <begin position="110"/>
        <end position="240"/>
    </location>
</feature>
<evidence type="ECO:0000313" key="8">
    <source>
        <dbReference type="EMBL" id="HJF72522.1"/>
    </source>
</evidence>
<protein>
    <submittedName>
        <fullName evidence="8">RagB/SusD family nutrient uptake outer membrane protein</fullName>
    </submittedName>
</protein>
<dbReference type="InterPro" id="IPR033985">
    <property type="entry name" value="SusD-like_N"/>
</dbReference>
<comment type="similarity">
    <text evidence="2">Belongs to the SusD family.</text>
</comment>
<sequence length="647" mass="73977">MKYLLSIICSAVLFTSCGDFLNMVPEKDIETVESIFEIRSRADMWLMGVYSQVAPLATSFAANPAFYGADEFVMCEVIRNESRGGFVTYPGAKIAEGLQMSQDPYGNIWDKGGEGNSMCSFYESIRNCNTFLENIDNVYNMEGVEKRQWKAEIQALKAYLYFELVRRYGPICLVPENVSVDAPQADIYKQRSHVDTCFKAIVNLLDEASEYLLVRSAKTFDRSAYFSKEAAMALKARVLLYAASPLFNGNEFYSDFKNKDGGLLFSTEYDPEKWRLAAEAAEAAIEVAEAAGRKLYAESSGEGSDLLNVMRDVEYSVHSIFDNPEALLEWKCSFPYAHFLPRLERNENHYNSGFTGGINPSMKMVEMYYTKNGLPIDADNTWDYTGRYQVSKESDSRYNNVVVLNKDVLGLHLGREPRFYANIAADRTYWRRGPKGSTVENNLLVEAYKGEEFGTSLDIITSNAYQNVNGYWCKKHTYSNLQTRAYSVGADETFPVIRLAELYLIQAEAWNEYEGPSSKVYDPLNKVRERAGIPDVVTAWKSYSKNPEKVDTKEGMREIIRREIDIEFAFEGHRFFNLRRWKIAHEVLNERQVGWNILGENAQTFYNNYEGPVEVEAKRKFTAPRDYLFPIKAEEILISSIIQNPNW</sequence>
<evidence type="ECO:0000256" key="1">
    <source>
        <dbReference type="ARBA" id="ARBA00004442"/>
    </source>
</evidence>
<dbReference type="PROSITE" id="PS51257">
    <property type="entry name" value="PROKAR_LIPOPROTEIN"/>
    <property type="match status" value="1"/>
</dbReference>
<proteinExistence type="inferred from homology"/>